<dbReference type="Proteomes" id="UP000265775">
    <property type="component" value="Unassembled WGS sequence"/>
</dbReference>
<gene>
    <name evidence="1" type="ORF">DWV59_11550</name>
</gene>
<accession>A0A151C7R1</accession>
<sequence>MGLHVPEGYHFLGEWGRAWRDPKSGLWTVAGMREGSEGRVVLSDGEARAFARLVCRDEPATFATPAENETAMNASGGAGGEQARIHAAEALHRLGRV</sequence>
<name>A0A151C7R1_BIFLN</name>
<reference evidence="1 2" key="1">
    <citation type="submission" date="2018-08" db="EMBL/GenBank/DDBJ databases">
        <title>A genome reference for cultivated species of the human gut microbiota.</title>
        <authorList>
            <person name="Zou Y."/>
            <person name="Xue W."/>
            <person name="Luo G."/>
        </authorList>
    </citation>
    <scope>NUCLEOTIDE SEQUENCE [LARGE SCALE GENOMIC DNA]</scope>
    <source>
        <strain evidence="1 2">AF11-12</strain>
    </source>
</reference>
<dbReference type="EMBL" id="QSAR01000022">
    <property type="protein sequence ID" value="RGW62869.1"/>
    <property type="molecule type" value="Genomic_DNA"/>
</dbReference>
<comment type="caution">
    <text evidence="1">The sequence shown here is derived from an EMBL/GenBank/DDBJ whole genome shotgun (WGS) entry which is preliminary data.</text>
</comment>
<protein>
    <submittedName>
        <fullName evidence="1">Uncharacterized protein</fullName>
    </submittedName>
</protein>
<evidence type="ECO:0000313" key="2">
    <source>
        <dbReference type="Proteomes" id="UP000265775"/>
    </source>
</evidence>
<proteinExistence type="predicted"/>
<dbReference type="AlphaFoldDB" id="A0A151C7R1"/>
<organism evidence="1 2">
    <name type="scientific">Bifidobacterium longum</name>
    <dbReference type="NCBI Taxonomy" id="216816"/>
    <lineage>
        <taxon>Bacteria</taxon>
        <taxon>Bacillati</taxon>
        <taxon>Actinomycetota</taxon>
        <taxon>Actinomycetes</taxon>
        <taxon>Bifidobacteriales</taxon>
        <taxon>Bifidobacteriaceae</taxon>
        <taxon>Bifidobacterium</taxon>
    </lineage>
</organism>
<dbReference type="RefSeq" id="WP_047379408.1">
    <property type="nucleotide sequence ID" value="NZ_LKUQ01000002.1"/>
</dbReference>
<evidence type="ECO:0000313" key="1">
    <source>
        <dbReference type="EMBL" id="RGW62869.1"/>
    </source>
</evidence>